<keyword evidence="1" id="KW-0732">Signal</keyword>
<keyword evidence="4" id="KW-1185">Reference proteome</keyword>
<dbReference type="RefSeq" id="WP_198538153.1">
    <property type="nucleotide sequence ID" value="NZ_JBHRTS010000004.1"/>
</dbReference>
<evidence type="ECO:0000259" key="2">
    <source>
        <dbReference type="Pfam" id="PF05901"/>
    </source>
</evidence>
<evidence type="ECO:0000313" key="3">
    <source>
        <dbReference type="EMBL" id="MFC3194297.1"/>
    </source>
</evidence>
<dbReference type="InterPro" id="IPR047773">
    <property type="entry name" value="YHYH_dom_bact"/>
</dbReference>
<feature type="chain" id="PRO_5045180075" evidence="1">
    <location>
        <begin position="23"/>
        <end position="116"/>
    </location>
</feature>
<sequence length="116" mass="12827">MLLVVRVLFVFICFSICFTAQSHGGRTNSDGCHNNRKTGEYHCHNSGKKTKARQSQARSSVRSLLNPNKNNFTCSGKTVCREMKSCDEAKFYLDECKVHSLDGDNDGVPCESICGG</sequence>
<organism evidence="3 4">
    <name type="scientific">Marinicella sediminis</name>
    <dbReference type="NCBI Taxonomy" id="1792834"/>
    <lineage>
        <taxon>Bacteria</taxon>
        <taxon>Pseudomonadati</taxon>
        <taxon>Pseudomonadota</taxon>
        <taxon>Gammaproteobacteria</taxon>
        <taxon>Lysobacterales</taxon>
        <taxon>Marinicellaceae</taxon>
        <taxon>Marinicella</taxon>
    </lineage>
</organism>
<comment type="caution">
    <text evidence="3">The sequence shown here is derived from an EMBL/GenBank/DDBJ whole genome shotgun (WGS) entry which is preliminary data.</text>
</comment>
<reference evidence="4" key="1">
    <citation type="journal article" date="2019" name="Int. J. Syst. Evol. Microbiol.">
        <title>The Global Catalogue of Microorganisms (GCM) 10K type strain sequencing project: providing services to taxonomists for standard genome sequencing and annotation.</title>
        <authorList>
            <consortium name="The Broad Institute Genomics Platform"/>
            <consortium name="The Broad Institute Genome Sequencing Center for Infectious Disease"/>
            <person name="Wu L."/>
            <person name="Ma J."/>
        </authorList>
    </citation>
    <scope>NUCLEOTIDE SEQUENCE [LARGE SCALE GENOMIC DNA]</scope>
    <source>
        <strain evidence="4">KCTC 42953</strain>
    </source>
</reference>
<accession>A0ABV7JAT9</accession>
<evidence type="ECO:0000313" key="4">
    <source>
        <dbReference type="Proteomes" id="UP001595533"/>
    </source>
</evidence>
<feature type="domain" description="Excalibur calcium-binding" evidence="2">
    <location>
        <begin position="80"/>
        <end position="111"/>
    </location>
</feature>
<protein>
    <submittedName>
        <fullName evidence="3">Excalibur calcium-binding domain-containing protein</fullName>
    </submittedName>
</protein>
<dbReference type="EMBL" id="JBHRTS010000004">
    <property type="protein sequence ID" value="MFC3194297.1"/>
    <property type="molecule type" value="Genomic_DNA"/>
</dbReference>
<dbReference type="Pfam" id="PF05901">
    <property type="entry name" value="Excalibur"/>
    <property type="match status" value="1"/>
</dbReference>
<name>A0ABV7JAT9_9GAMM</name>
<feature type="signal peptide" evidence="1">
    <location>
        <begin position="1"/>
        <end position="22"/>
    </location>
</feature>
<dbReference type="Proteomes" id="UP001595533">
    <property type="component" value="Unassembled WGS sequence"/>
</dbReference>
<dbReference type="NCBIfam" id="NF033223">
    <property type="entry name" value="YHYH_alt"/>
    <property type="match status" value="1"/>
</dbReference>
<gene>
    <name evidence="3" type="ORF">ACFODZ_08605</name>
</gene>
<evidence type="ECO:0000256" key="1">
    <source>
        <dbReference type="SAM" id="SignalP"/>
    </source>
</evidence>
<proteinExistence type="predicted"/>
<dbReference type="InterPro" id="IPR008613">
    <property type="entry name" value="Excalibur_Ca-bd_domain"/>
</dbReference>